<evidence type="ECO:0008006" key="4">
    <source>
        <dbReference type="Google" id="ProtNLM"/>
    </source>
</evidence>
<organism evidence="2 3">
    <name type="scientific">Paenibacillus urinalis</name>
    <dbReference type="NCBI Taxonomy" id="521520"/>
    <lineage>
        <taxon>Bacteria</taxon>
        <taxon>Bacillati</taxon>
        <taxon>Bacillota</taxon>
        <taxon>Bacilli</taxon>
        <taxon>Bacillales</taxon>
        <taxon>Paenibacillaceae</taxon>
        <taxon>Paenibacillus</taxon>
    </lineage>
</organism>
<protein>
    <recommendedName>
        <fullName evidence="4">Gp5/Type VI secretion system Vgr protein OB-fold domain-containing protein</fullName>
    </recommendedName>
</protein>
<sequence length="130" mass="14768">MPMEQGNVSRRISQQGTESALDKSTSGLIGYVTEYYPNASSISKELRHTVDIDVPNGSRTIKYYGVPCFVYSQGVIDKGLEKNDRVWVQFINGDRKQPIVTGYYREPGQLDLFWNNLKFRVSDFFSSLGV</sequence>
<evidence type="ECO:0000256" key="1">
    <source>
        <dbReference type="SAM" id="MobiDB-lite"/>
    </source>
</evidence>
<feature type="region of interest" description="Disordered" evidence="1">
    <location>
        <begin position="1"/>
        <end position="21"/>
    </location>
</feature>
<geneLocation type="plasmid" evidence="2 3">
    <name>unnamed1</name>
</geneLocation>
<proteinExistence type="predicted"/>
<dbReference type="EMBL" id="CP118109">
    <property type="protein sequence ID" value="WDI05117.1"/>
    <property type="molecule type" value="Genomic_DNA"/>
</dbReference>
<name>A0ABY7XH59_9BACL</name>
<keyword evidence="3" id="KW-1185">Reference proteome</keyword>
<keyword evidence="2" id="KW-0614">Plasmid</keyword>
<evidence type="ECO:0000313" key="2">
    <source>
        <dbReference type="EMBL" id="WDI05117.1"/>
    </source>
</evidence>
<dbReference type="Proteomes" id="UP001221519">
    <property type="component" value="Plasmid unnamed1"/>
</dbReference>
<evidence type="ECO:0000313" key="3">
    <source>
        <dbReference type="Proteomes" id="UP001221519"/>
    </source>
</evidence>
<dbReference type="RefSeq" id="WP_274338710.1">
    <property type="nucleotide sequence ID" value="NZ_CP118109.1"/>
</dbReference>
<gene>
    <name evidence="2" type="ORF">PUW25_26465</name>
</gene>
<reference evidence="2 3" key="1">
    <citation type="submission" date="2023-02" db="EMBL/GenBank/DDBJ databases">
        <title>Pathogen: clinical or host-associated sample.</title>
        <authorList>
            <person name="Hergert J."/>
            <person name="Casey R."/>
            <person name="Wagner J."/>
            <person name="Young E.L."/>
            <person name="Oakeson K.F."/>
        </authorList>
    </citation>
    <scope>NUCLEOTIDE SEQUENCE [LARGE SCALE GENOMIC DNA]</scope>
    <source>
        <strain evidence="2 3">2022CK-00829</strain>
        <plasmid evidence="2 3">unnamed1</plasmid>
    </source>
</reference>
<accession>A0ABY7XH59</accession>